<evidence type="ECO:0000313" key="1">
    <source>
        <dbReference type="EMBL" id="ATF09267.1"/>
    </source>
</evidence>
<gene>
    <name evidence="1" type="ORF">BTN50_0753</name>
</gene>
<proteinExistence type="predicted"/>
<evidence type="ECO:0000313" key="2">
    <source>
        <dbReference type="Proteomes" id="UP000218160"/>
    </source>
</evidence>
<dbReference type="Proteomes" id="UP000218160">
    <property type="component" value="Chromosome 1"/>
</dbReference>
<sequence length="59" mass="6777">MPCPCYSCISKRVRMVNVTFKTKNKGTIQYLNIYSTSLTVYKRDALKVTQPCTDGKLRI</sequence>
<dbReference type="EMBL" id="CP020660">
    <property type="protein sequence ID" value="ATF09267.1"/>
    <property type="molecule type" value="Genomic_DNA"/>
</dbReference>
<protein>
    <submittedName>
        <fullName evidence="1">Mobile element protein</fullName>
    </submittedName>
</protein>
<reference evidence="2" key="1">
    <citation type="submission" date="2017-04" db="EMBL/GenBank/DDBJ databases">
        <title>Genome evolution of the luminous symbionts of deep sea anglerfish.</title>
        <authorList>
            <person name="Hendry T.A."/>
        </authorList>
    </citation>
    <scope>NUCLEOTIDE SEQUENCE [LARGE SCALE GENOMIC DNA]</scope>
</reference>
<keyword evidence="2" id="KW-1185">Reference proteome</keyword>
<accession>A0A291B8G1</accession>
<organism evidence="1 2">
    <name type="scientific">Candidatus Enterovibrio altilux</name>
    <dbReference type="NCBI Taxonomy" id="1927128"/>
    <lineage>
        <taxon>Bacteria</taxon>
        <taxon>Pseudomonadati</taxon>
        <taxon>Pseudomonadota</taxon>
        <taxon>Gammaproteobacteria</taxon>
        <taxon>Vibrionales</taxon>
        <taxon>Vibrionaceae</taxon>
        <taxon>Enterovibrio</taxon>
    </lineage>
</organism>
<dbReference type="AlphaFoldDB" id="A0A291B8G1"/>
<dbReference type="KEGG" id="elux:BTN50_0753"/>
<name>A0A291B8G1_9GAMM</name>